<dbReference type="AlphaFoldDB" id="K0RSK0"/>
<dbReference type="EMBL" id="AGNL01044580">
    <property type="protein sequence ID" value="EJK49632.1"/>
    <property type="molecule type" value="Genomic_DNA"/>
</dbReference>
<protein>
    <submittedName>
        <fullName evidence="2">Uncharacterized protein</fullName>
    </submittedName>
</protein>
<gene>
    <name evidence="2" type="ORF">THAOC_31472</name>
</gene>
<comment type="caution">
    <text evidence="2">The sequence shown here is derived from an EMBL/GenBank/DDBJ whole genome shotgun (WGS) entry which is preliminary data.</text>
</comment>
<dbReference type="OrthoDB" id="45613at2759"/>
<feature type="compositionally biased region" description="Polar residues" evidence="1">
    <location>
        <begin position="183"/>
        <end position="197"/>
    </location>
</feature>
<dbReference type="eggNOG" id="ENOG502R8N2">
    <property type="taxonomic scope" value="Eukaryota"/>
</dbReference>
<evidence type="ECO:0000313" key="2">
    <source>
        <dbReference type="EMBL" id="EJK49632.1"/>
    </source>
</evidence>
<reference evidence="2 3" key="1">
    <citation type="journal article" date="2012" name="Genome Biol.">
        <title>Genome and low-iron response of an oceanic diatom adapted to chronic iron limitation.</title>
        <authorList>
            <person name="Lommer M."/>
            <person name="Specht M."/>
            <person name="Roy A.S."/>
            <person name="Kraemer L."/>
            <person name="Andreson R."/>
            <person name="Gutowska M.A."/>
            <person name="Wolf J."/>
            <person name="Bergner S.V."/>
            <person name="Schilhabel M.B."/>
            <person name="Klostermeier U.C."/>
            <person name="Beiko R.G."/>
            <person name="Rosenstiel P."/>
            <person name="Hippler M."/>
            <person name="Laroche J."/>
        </authorList>
    </citation>
    <scope>NUCLEOTIDE SEQUENCE [LARGE SCALE GENOMIC DNA]</scope>
    <source>
        <strain evidence="2 3">CCMP1005</strain>
    </source>
</reference>
<name>K0RSK0_THAOC</name>
<keyword evidence="3" id="KW-1185">Reference proteome</keyword>
<proteinExistence type="predicted"/>
<evidence type="ECO:0000313" key="3">
    <source>
        <dbReference type="Proteomes" id="UP000266841"/>
    </source>
</evidence>
<sequence>MGKCQSASASSASALTNDEDEVSDYEADICLKLTANSSTSGDDGGSNLGTLSVISEEGILLNILGYVSDAPFELNAGENSNGRAPTDAHATLTHILPLVSKLFHRLVRGNDLFWRAALLRLLDNEQPSLWEEGLRRVCFDSQADQIREHISQIKQSRRRGKRTKDNELQRRVGDPQSAEMLRPNQSPSASFHTATQENSSKGEILLEQACEAMAKHLPRNHTSSASGIYQYLFQTILKRHIRFEGPVFAMSQSIRIGDAYVSEVMRNYPVSARRGEEIKPMLSGIYPYLEGEPGLLKGADALKLSVLKLLEQESMLRKHHMPTFIHAHRNLRRDSPATIVQVRRCGIHPDGSADVLLEPVGELLIDDLDGIPKHLLTVDAVGYIYVDQVWERPGTGHLLEASGVRMGFDACQAYEMWSNMSRYGMGDGRGFQNMLPIP</sequence>
<feature type="compositionally biased region" description="Basic and acidic residues" evidence="1">
    <location>
        <begin position="163"/>
        <end position="173"/>
    </location>
</feature>
<accession>K0RSK0</accession>
<organism evidence="2 3">
    <name type="scientific">Thalassiosira oceanica</name>
    <name type="common">Marine diatom</name>
    <dbReference type="NCBI Taxonomy" id="159749"/>
    <lineage>
        <taxon>Eukaryota</taxon>
        <taxon>Sar</taxon>
        <taxon>Stramenopiles</taxon>
        <taxon>Ochrophyta</taxon>
        <taxon>Bacillariophyta</taxon>
        <taxon>Coscinodiscophyceae</taxon>
        <taxon>Thalassiosirophycidae</taxon>
        <taxon>Thalassiosirales</taxon>
        <taxon>Thalassiosiraceae</taxon>
        <taxon>Thalassiosira</taxon>
    </lineage>
</organism>
<feature type="region of interest" description="Disordered" evidence="1">
    <location>
        <begin position="151"/>
        <end position="197"/>
    </location>
</feature>
<evidence type="ECO:0000256" key="1">
    <source>
        <dbReference type="SAM" id="MobiDB-lite"/>
    </source>
</evidence>
<dbReference type="Proteomes" id="UP000266841">
    <property type="component" value="Unassembled WGS sequence"/>
</dbReference>